<feature type="non-terminal residue" evidence="2">
    <location>
        <position position="97"/>
    </location>
</feature>
<name>A0AAD6FGT6_9TELE</name>
<dbReference type="Proteomes" id="UP001219934">
    <property type="component" value="Unassembled WGS sequence"/>
</dbReference>
<reference evidence="2" key="1">
    <citation type="submission" date="2022-11" db="EMBL/GenBank/DDBJ databases">
        <title>Chromosome-level genome of Pogonophryne albipinna.</title>
        <authorList>
            <person name="Jo E."/>
        </authorList>
    </citation>
    <scope>NUCLEOTIDE SEQUENCE</scope>
    <source>
        <strain evidence="2">SGF0006</strain>
        <tissue evidence="2">Muscle</tissue>
    </source>
</reference>
<proteinExistence type="predicted"/>
<gene>
    <name evidence="2" type="ORF">JOQ06_030132</name>
</gene>
<dbReference type="EMBL" id="JAPTMU010000013">
    <property type="protein sequence ID" value="KAJ4933300.1"/>
    <property type="molecule type" value="Genomic_DNA"/>
</dbReference>
<comment type="caution">
    <text evidence="2">The sequence shown here is derived from an EMBL/GenBank/DDBJ whole genome shotgun (WGS) entry which is preliminary data.</text>
</comment>
<feature type="region of interest" description="Disordered" evidence="1">
    <location>
        <begin position="77"/>
        <end position="97"/>
    </location>
</feature>
<evidence type="ECO:0000256" key="1">
    <source>
        <dbReference type="SAM" id="MobiDB-lite"/>
    </source>
</evidence>
<evidence type="ECO:0000313" key="2">
    <source>
        <dbReference type="EMBL" id="KAJ4933300.1"/>
    </source>
</evidence>
<sequence>IHHYTIPVVGKGFAMRQPETQTRKGKSINPVLGQRKKMQHMLQALASPIAFQVIGQAQQGVGFQPHDTSLIHSWIRNKSQPLSSTAPHSLTPKPMPE</sequence>
<feature type="compositionally biased region" description="Polar residues" evidence="1">
    <location>
        <begin position="77"/>
        <end position="88"/>
    </location>
</feature>
<feature type="non-terminal residue" evidence="2">
    <location>
        <position position="1"/>
    </location>
</feature>
<evidence type="ECO:0000313" key="3">
    <source>
        <dbReference type="Proteomes" id="UP001219934"/>
    </source>
</evidence>
<protein>
    <submittedName>
        <fullName evidence="2">Uncharacterized protein</fullName>
    </submittedName>
</protein>
<accession>A0AAD6FGT6</accession>
<organism evidence="2 3">
    <name type="scientific">Pogonophryne albipinna</name>
    <dbReference type="NCBI Taxonomy" id="1090488"/>
    <lineage>
        <taxon>Eukaryota</taxon>
        <taxon>Metazoa</taxon>
        <taxon>Chordata</taxon>
        <taxon>Craniata</taxon>
        <taxon>Vertebrata</taxon>
        <taxon>Euteleostomi</taxon>
        <taxon>Actinopterygii</taxon>
        <taxon>Neopterygii</taxon>
        <taxon>Teleostei</taxon>
        <taxon>Neoteleostei</taxon>
        <taxon>Acanthomorphata</taxon>
        <taxon>Eupercaria</taxon>
        <taxon>Perciformes</taxon>
        <taxon>Notothenioidei</taxon>
        <taxon>Pogonophryne</taxon>
    </lineage>
</organism>
<dbReference type="AlphaFoldDB" id="A0AAD6FGT6"/>
<keyword evidence="3" id="KW-1185">Reference proteome</keyword>